<protein>
    <submittedName>
        <fullName evidence="5">Prephenate dehydrogenase</fullName>
        <ecNumber evidence="5">1.3.1.12</ecNumber>
    </submittedName>
</protein>
<dbReference type="InterPro" id="IPR036291">
    <property type="entry name" value="NAD(P)-bd_dom_sf"/>
</dbReference>
<reference evidence="6" key="1">
    <citation type="journal article" date="2013" name="Genome Announc.">
        <title>First genome sequence of a syntrophic acetate-oxidizing bacterium, Tepidanaerobacter acetatoxydans strain Re1.</title>
        <authorList>
            <person name="Manzoor S."/>
            <person name="Bongcam-Rudloff E."/>
            <person name="Schnurer A."/>
            <person name="Muller B."/>
        </authorList>
    </citation>
    <scope>NUCLEOTIDE SEQUENCE [LARGE SCALE GENOMIC DNA]</scope>
    <source>
        <strain evidence="6">Re1</strain>
    </source>
</reference>
<dbReference type="InterPro" id="IPR003099">
    <property type="entry name" value="Prephen_DH"/>
</dbReference>
<dbReference type="OrthoDB" id="9802008at2"/>
<name>F4LTX4_TEPAE</name>
<gene>
    <name evidence="5" type="ordered locus">TEPIRE1_2660</name>
</gene>
<dbReference type="EMBL" id="HF563609">
    <property type="protein sequence ID" value="CCP27524.1"/>
    <property type="molecule type" value="Genomic_DNA"/>
</dbReference>
<dbReference type="KEGG" id="tep:TepRe1_2471"/>
<evidence type="ECO:0000313" key="6">
    <source>
        <dbReference type="Proteomes" id="UP000010802"/>
    </source>
</evidence>
<organism evidence="5 6">
    <name type="scientific">Tepidanaerobacter acetatoxydans (strain DSM 21804 / JCM 16047 / Re1)</name>
    <dbReference type="NCBI Taxonomy" id="1209989"/>
    <lineage>
        <taxon>Bacteria</taxon>
        <taxon>Bacillati</taxon>
        <taxon>Bacillota</taxon>
        <taxon>Clostridia</taxon>
        <taxon>Thermosediminibacterales</taxon>
        <taxon>Tepidanaerobacteraceae</taxon>
        <taxon>Tepidanaerobacter</taxon>
    </lineage>
</organism>
<evidence type="ECO:0000256" key="3">
    <source>
        <dbReference type="ARBA" id="ARBA00029440"/>
    </source>
</evidence>
<evidence type="ECO:0000256" key="1">
    <source>
        <dbReference type="ARBA" id="ARBA00007964"/>
    </source>
</evidence>
<dbReference type="SUPFAM" id="SSF48179">
    <property type="entry name" value="6-phosphogluconate dehydrogenase C-terminal domain-like"/>
    <property type="match status" value="1"/>
</dbReference>
<evidence type="ECO:0000313" key="5">
    <source>
        <dbReference type="EMBL" id="CCP27524.1"/>
    </source>
</evidence>
<comment type="similarity">
    <text evidence="1">Belongs to the prephenate/arogenate dehydrogenase family.</text>
</comment>
<dbReference type="STRING" id="1209989.TepRe1_2471"/>
<evidence type="ECO:0000256" key="2">
    <source>
        <dbReference type="ARBA" id="ARBA00023002"/>
    </source>
</evidence>
<dbReference type="PANTHER" id="PTHR21363:SF0">
    <property type="entry name" value="PREPHENATE DEHYDROGENASE [NADP(+)]"/>
    <property type="match status" value="1"/>
</dbReference>
<dbReference type="InterPro" id="IPR008927">
    <property type="entry name" value="6-PGluconate_DH-like_C_sf"/>
</dbReference>
<sequence>MDYSDFSMTVVGLGLIGGSLAMAIKDRLKPKNLWGIDVNTNALDYAESAGLINRGFLSAKEPLQKSDFVFICIYPRETAEFIRQNMDNFKSGAVITDTTGIKVPIISEIGSILRDDVDYISGHPMAGRESKGLEFARENIFEGADYLITPTEKNKPENIALIEDIVKQLGFGHVVRLTPQQHDNMIAFVSHLPHVIAAALVLNPILEKETLYFGGSFRDITRVGRINPDLWSQLLLDNGDYVIKHLKIFEDSIQDFIQVIDSQDETRLKALLAKACERKEGLDLSVDARCKSGK</sequence>
<dbReference type="PROSITE" id="PS51176">
    <property type="entry name" value="PDH_ADH"/>
    <property type="match status" value="1"/>
</dbReference>
<dbReference type="Proteomes" id="UP000010802">
    <property type="component" value="Chromosome"/>
</dbReference>
<dbReference type="GO" id="GO:0008977">
    <property type="term" value="F:prephenate dehydrogenase (NAD+) activity"/>
    <property type="evidence" value="ECO:0007669"/>
    <property type="project" value="UniProtKB-EC"/>
</dbReference>
<keyword evidence="6" id="KW-1185">Reference proteome</keyword>
<dbReference type="SUPFAM" id="SSF51735">
    <property type="entry name" value="NAD(P)-binding Rossmann-fold domains"/>
    <property type="match status" value="1"/>
</dbReference>
<dbReference type="HOGENOM" id="CLU_055968_2_0_9"/>
<dbReference type="Pfam" id="PF02153">
    <property type="entry name" value="PDH_N"/>
    <property type="match status" value="1"/>
</dbReference>
<feature type="domain" description="Prephenate/arogenate dehydrogenase" evidence="4">
    <location>
        <begin position="6"/>
        <end position="290"/>
    </location>
</feature>
<proteinExistence type="inferred from homology"/>
<dbReference type="FunFam" id="3.40.50.720:FF:000208">
    <property type="entry name" value="Prephenate dehydrogenase"/>
    <property type="match status" value="1"/>
</dbReference>
<dbReference type="Pfam" id="PF20463">
    <property type="entry name" value="PDH_C"/>
    <property type="match status" value="1"/>
</dbReference>
<dbReference type="InterPro" id="IPR046826">
    <property type="entry name" value="PDH_N"/>
</dbReference>
<dbReference type="GO" id="GO:0070403">
    <property type="term" value="F:NAD+ binding"/>
    <property type="evidence" value="ECO:0007669"/>
    <property type="project" value="InterPro"/>
</dbReference>
<dbReference type="PATRIC" id="fig|1209989.3.peg.3046"/>
<dbReference type="EC" id="1.3.1.12" evidence="5"/>
<dbReference type="AlphaFoldDB" id="F4LTX4"/>
<comment type="pathway">
    <text evidence="3">Amino-acid biosynthesis.</text>
</comment>
<dbReference type="eggNOG" id="COG0287">
    <property type="taxonomic scope" value="Bacteria"/>
</dbReference>
<keyword evidence="2 5" id="KW-0560">Oxidoreductase</keyword>
<dbReference type="InterPro" id="IPR046825">
    <property type="entry name" value="PDH_C"/>
</dbReference>
<dbReference type="InterPro" id="IPR050812">
    <property type="entry name" value="Preph/Arog_dehydrog"/>
</dbReference>
<evidence type="ECO:0000259" key="4">
    <source>
        <dbReference type="PROSITE" id="PS51176"/>
    </source>
</evidence>
<dbReference type="KEGG" id="tae:TepiRe1_2660"/>
<dbReference type="Gene3D" id="1.10.3660.10">
    <property type="entry name" value="6-phosphogluconate dehydrogenase C-terminal like domain"/>
    <property type="match status" value="1"/>
</dbReference>
<dbReference type="GO" id="GO:0004665">
    <property type="term" value="F:prephenate dehydrogenase (NADP+) activity"/>
    <property type="evidence" value="ECO:0007669"/>
    <property type="project" value="InterPro"/>
</dbReference>
<dbReference type="RefSeq" id="WP_013779490.1">
    <property type="nucleotide sequence ID" value="NC_015519.1"/>
</dbReference>
<dbReference type="Gene3D" id="3.40.50.720">
    <property type="entry name" value="NAD(P)-binding Rossmann-like Domain"/>
    <property type="match status" value="1"/>
</dbReference>
<accession>F4LTX4</accession>
<accession>L0S500</accession>
<dbReference type="PANTHER" id="PTHR21363">
    <property type="entry name" value="PREPHENATE DEHYDROGENASE"/>
    <property type="match status" value="1"/>
</dbReference>
<dbReference type="GO" id="GO:0006571">
    <property type="term" value="P:tyrosine biosynthetic process"/>
    <property type="evidence" value="ECO:0007669"/>
    <property type="project" value="InterPro"/>
</dbReference>